<organism evidence="1">
    <name type="scientific">freshwater metagenome</name>
    <dbReference type="NCBI Taxonomy" id="449393"/>
    <lineage>
        <taxon>unclassified sequences</taxon>
        <taxon>metagenomes</taxon>
        <taxon>ecological metagenomes</taxon>
    </lineage>
</organism>
<reference evidence="1" key="1">
    <citation type="submission" date="2020-05" db="EMBL/GenBank/DDBJ databases">
        <authorList>
            <person name="Chiriac C."/>
            <person name="Salcher M."/>
            <person name="Ghai R."/>
            <person name="Kavagutti S V."/>
        </authorList>
    </citation>
    <scope>NUCLEOTIDE SEQUENCE</scope>
</reference>
<dbReference type="InterPro" id="IPR051057">
    <property type="entry name" value="PI-PLC_domain"/>
</dbReference>
<dbReference type="PANTHER" id="PTHR13593:SF140">
    <property type="entry name" value="PLC-LIKE PHOSPHODIESTERASE"/>
    <property type="match status" value="1"/>
</dbReference>
<dbReference type="EMBL" id="CAFBLU010000007">
    <property type="protein sequence ID" value="CAB4869259.1"/>
    <property type="molecule type" value="Genomic_DNA"/>
</dbReference>
<dbReference type="Gene3D" id="3.20.20.190">
    <property type="entry name" value="Phosphatidylinositol (PI) phosphodiesterase"/>
    <property type="match status" value="1"/>
</dbReference>
<protein>
    <submittedName>
        <fullName evidence="1">Unannotated protein</fullName>
    </submittedName>
</protein>
<dbReference type="InterPro" id="IPR017946">
    <property type="entry name" value="PLC-like_Pdiesterase_TIM-brl"/>
</dbReference>
<dbReference type="PANTHER" id="PTHR13593">
    <property type="match status" value="1"/>
</dbReference>
<proteinExistence type="predicted"/>
<gene>
    <name evidence="1" type="ORF">UFOPK3444_00631</name>
</gene>
<evidence type="ECO:0000313" key="1">
    <source>
        <dbReference type="EMBL" id="CAB4869259.1"/>
    </source>
</evidence>
<name>A0A6J7DLP8_9ZZZZ</name>
<dbReference type="SUPFAM" id="SSF51695">
    <property type="entry name" value="PLC-like phosphodiesterases"/>
    <property type="match status" value="1"/>
</dbReference>
<dbReference type="AlphaFoldDB" id="A0A6J7DLP8"/>
<dbReference type="Pfam" id="PF26146">
    <property type="entry name" value="PI-PLC_X"/>
    <property type="match status" value="1"/>
</dbReference>
<dbReference type="GO" id="GO:0006629">
    <property type="term" value="P:lipid metabolic process"/>
    <property type="evidence" value="ECO:0007669"/>
    <property type="project" value="InterPro"/>
</dbReference>
<accession>A0A6J7DLP8</accession>
<dbReference type="GO" id="GO:0008081">
    <property type="term" value="F:phosphoric diester hydrolase activity"/>
    <property type="evidence" value="ECO:0007669"/>
    <property type="project" value="InterPro"/>
</dbReference>
<dbReference type="PROSITE" id="PS51257">
    <property type="entry name" value="PROKAR_LIPOPROTEIN"/>
    <property type="match status" value="1"/>
</dbReference>
<sequence length="320" mass="33439">MNKTLGGVAVLAASAALLTMAASAGATSACNGSSKLCSRTLDKVVLPGSHNAMSSKEFGFGIPNHQFGIPHQLTKGIRAMLIDTHYGKPRTIVFLGRPTVVIDDVSESTPGRLPYLCHVSCLSGAIPLSTGLKTVADFLKTHPREVMIFVNESYITPADFATAVTSSGLLKYVYKGSTTTYPTLSKMISTSGRVVMFSEGSTGSVAWYHQGYAGSVQETPYSFLTSNLLTSPSSLAASCVANRGGTTGKLFLMNHFITPTLTASYAADLLTTAAAVNGKATIVARANACKTARGKYPTIIAIDQTQLGDVIGAAKQLNGV</sequence>